<evidence type="ECO:0000313" key="1">
    <source>
        <dbReference type="EMBL" id="QEC65233.1"/>
    </source>
</evidence>
<name>A0A5B8V345_9SPHI</name>
<dbReference type="Proteomes" id="UP000321479">
    <property type="component" value="Chromosome"/>
</dbReference>
<sequence>METISLTSIKKEFTVAATQETAFKVFTEQMDMWWPRTHHIGSADMTEIVVEPFVNGRWYSKHADGSEANIGYVSTYQPYDLFVLAWQINGEFKCDPNLITEVVTQFIPEGPNMTRVKFEHKDLHKLGSGKAVESMNEGWGTIMELYKKQAEQ</sequence>
<accession>A0A5B8V345</accession>
<dbReference type="EMBL" id="CP042436">
    <property type="protein sequence ID" value="QEC65233.1"/>
    <property type="molecule type" value="Genomic_DNA"/>
</dbReference>
<gene>
    <name evidence="1" type="ORF">FRZ54_22550</name>
</gene>
<dbReference type="KEGG" id="mgin:FRZ54_22550"/>
<dbReference type="OrthoDB" id="793407at2"/>
<proteinExistence type="predicted"/>
<reference evidence="1 2" key="1">
    <citation type="journal article" date="2017" name="Curr. Microbiol.">
        <title>Mucilaginibacter ginsenosidivorans sp. nov., Isolated from Soil of Ginseng Field.</title>
        <authorList>
            <person name="Kim M.M."/>
            <person name="Siddiqi M.Z."/>
            <person name="Im W.T."/>
        </authorList>
    </citation>
    <scope>NUCLEOTIDE SEQUENCE [LARGE SCALE GENOMIC DNA]</scope>
    <source>
        <strain evidence="1 2">Gsoil 3017</strain>
    </source>
</reference>
<dbReference type="RefSeq" id="WP_147034064.1">
    <property type="nucleotide sequence ID" value="NZ_CP042436.1"/>
</dbReference>
<dbReference type="InterPro" id="IPR023393">
    <property type="entry name" value="START-like_dom_sf"/>
</dbReference>
<keyword evidence="2" id="KW-1185">Reference proteome</keyword>
<dbReference type="Gene3D" id="3.30.530.20">
    <property type="match status" value="1"/>
</dbReference>
<protein>
    <submittedName>
        <fullName evidence="1">ATPase</fullName>
    </submittedName>
</protein>
<dbReference type="CDD" id="cd08891">
    <property type="entry name" value="SRPBCC_CalC"/>
    <property type="match status" value="1"/>
</dbReference>
<dbReference type="AlphaFoldDB" id="A0A5B8V345"/>
<organism evidence="1 2">
    <name type="scientific">Mucilaginibacter ginsenosidivorans</name>
    <dbReference type="NCBI Taxonomy" id="398053"/>
    <lineage>
        <taxon>Bacteria</taxon>
        <taxon>Pseudomonadati</taxon>
        <taxon>Bacteroidota</taxon>
        <taxon>Sphingobacteriia</taxon>
        <taxon>Sphingobacteriales</taxon>
        <taxon>Sphingobacteriaceae</taxon>
        <taxon>Mucilaginibacter</taxon>
    </lineage>
</organism>
<evidence type="ECO:0000313" key="2">
    <source>
        <dbReference type="Proteomes" id="UP000321479"/>
    </source>
</evidence>
<dbReference type="SUPFAM" id="SSF55961">
    <property type="entry name" value="Bet v1-like"/>
    <property type="match status" value="1"/>
</dbReference>